<evidence type="ECO:0000256" key="7">
    <source>
        <dbReference type="ARBA" id="ARBA00023157"/>
    </source>
</evidence>
<feature type="domain" description="FAD/NAD(P)-binding" evidence="16">
    <location>
        <begin position="6"/>
        <end position="318"/>
    </location>
</feature>
<dbReference type="PROSITE" id="PS00076">
    <property type="entry name" value="PYRIDINE_REDOX_1"/>
    <property type="match status" value="1"/>
</dbReference>
<dbReference type="PANTHER" id="PTHR42737">
    <property type="entry name" value="GLUTATHIONE REDUCTASE"/>
    <property type="match status" value="1"/>
</dbReference>
<dbReference type="Gene3D" id="3.30.390.30">
    <property type="match status" value="1"/>
</dbReference>
<dbReference type="GO" id="GO:0004362">
    <property type="term" value="F:glutathione-disulfide reductase (NADPH) activity"/>
    <property type="evidence" value="ECO:0007669"/>
    <property type="project" value="UniProtKB-EC"/>
</dbReference>
<feature type="domain" description="Pyridine nucleotide-disulphide oxidoreductase dimerisation" evidence="15">
    <location>
        <begin position="338"/>
        <end position="445"/>
    </location>
</feature>
<feature type="binding site" evidence="11">
    <location>
        <position position="115"/>
    </location>
    <ligand>
        <name>FAD</name>
        <dbReference type="ChEBI" id="CHEBI:57692"/>
    </ligand>
</feature>
<evidence type="ECO:0000256" key="2">
    <source>
        <dbReference type="ARBA" id="ARBA00011738"/>
    </source>
</evidence>
<dbReference type="InterPro" id="IPR023753">
    <property type="entry name" value="FAD/NAD-binding_dom"/>
</dbReference>
<accession>A0A512H4J9</accession>
<comment type="function">
    <text evidence="14">Catalyzes the reduction of glutathione disulfide (GSSG) to reduced glutathione (GSH).</text>
</comment>
<dbReference type="GO" id="GO:0050661">
    <property type="term" value="F:NADP binding"/>
    <property type="evidence" value="ECO:0007669"/>
    <property type="project" value="InterPro"/>
</dbReference>
<evidence type="ECO:0000313" key="18">
    <source>
        <dbReference type="Proteomes" id="UP000321567"/>
    </source>
</evidence>
<keyword evidence="5 14" id="KW-0521">NADP</keyword>
<feature type="disulfide bond" description="Redox-active" evidence="12">
    <location>
        <begin position="43"/>
        <end position="48"/>
    </location>
</feature>
<dbReference type="FunFam" id="3.50.50.60:FF:000051">
    <property type="entry name" value="Glutathione reductase"/>
    <property type="match status" value="1"/>
</dbReference>
<dbReference type="GO" id="GO:0050660">
    <property type="term" value="F:flavin adenine dinucleotide binding"/>
    <property type="evidence" value="ECO:0007669"/>
    <property type="project" value="InterPro"/>
</dbReference>
<keyword evidence="7" id="KW-1015">Disulfide bond</keyword>
<evidence type="ECO:0000256" key="13">
    <source>
        <dbReference type="RuleBase" id="RU003691"/>
    </source>
</evidence>
<keyword evidence="4 11" id="KW-0274">FAD</keyword>
<keyword evidence="11" id="KW-0547">Nucleotide-binding</keyword>
<dbReference type="NCBIfam" id="TIGR01424">
    <property type="entry name" value="gluta_reduc_2"/>
    <property type="match status" value="1"/>
</dbReference>
<comment type="subunit">
    <text evidence="2">Homodimer.</text>
</comment>
<evidence type="ECO:0000256" key="14">
    <source>
        <dbReference type="RuleBase" id="RU365040"/>
    </source>
</evidence>
<feature type="binding site" evidence="11">
    <location>
        <position position="303"/>
    </location>
    <ligand>
        <name>FAD</name>
        <dbReference type="ChEBI" id="CHEBI:57692"/>
    </ligand>
</feature>
<feature type="active site" description="Proton acceptor" evidence="10">
    <location>
        <position position="435"/>
    </location>
</feature>
<dbReference type="Gene3D" id="3.50.50.60">
    <property type="entry name" value="FAD/NAD(P)-binding domain"/>
    <property type="match status" value="2"/>
</dbReference>
<feature type="binding site" evidence="11">
    <location>
        <position position="52"/>
    </location>
    <ligand>
        <name>FAD</name>
        <dbReference type="ChEBI" id="CHEBI:57692"/>
    </ligand>
</feature>
<organism evidence="17 18">
    <name type="scientific">Pararhodospirillum oryzae</name>
    <dbReference type="NCBI Taxonomy" id="478448"/>
    <lineage>
        <taxon>Bacteria</taxon>
        <taxon>Pseudomonadati</taxon>
        <taxon>Pseudomonadota</taxon>
        <taxon>Alphaproteobacteria</taxon>
        <taxon>Rhodospirillales</taxon>
        <taxon>Rhodospirillaceae</taxon>
        <taxon>Pararhodospirillum</taxon>
    </lineage>
</organism>
<dbReference type="GO" id="GO:0045454">
    <property type="term" value="P:cell redox homeostasis"/>
    <property type="evidence" value="ECO:0007669"/>
    <property type="project" value="InterPro"/>
</dbReference>
<dbReference type="Proteomes" id="UP000321567">
    <property type="component" value="Unassembled WGS sequence"/>
</dbReference>
<evidence type="ECO:0000256" key="11">
    <source>
        <dbReference type="PIRSR" id="PIRSR000350-3"/>
    </source>
</evidence>
<dbReference type="RefSeq" id="WP_147162422.1">
    <property type="nucleotide sequence ID" value="NZ_BJZO01000008.1"/>
</dbReference>
<feature type="binding site" evidence="11">
    <location>
        <begin position="174"/>
        <end position="181"/>
    </location>
    <ligand>
        <name>NAD(+)</name>
        <dbReference type="ChEBI" id="CHEBI:57540"/>
    </ligand>
</feature>
<evidence type="ECO:0000256" key="12">
    <source>
        <dbReference type="PIRSR" id="PIRSR000350-4"/>
    </source>
</evidence>
<dbReference type="SUPFAM" id="SSF55424">
    <property type="entry name" value="FAD/NAD-linked reductases, dimerisation (C-terminal) domain"/>
    <property type="match status" value="1"/>
</dbReference>
<dbReference type="GO" id="GO:0006749">
    <property type="term" value="P:glutathione metabolic process"/>
    <property type="evidence" value="ECO:0007669"/>
    <property type="project" value="InterPro"/>
</dbReference>
<evidence type="ECO:0000259" key="16">
    <source>
        <dbReference type="Pfam" id="PF07992"/>
    </source>
</evidence>
<dbReference type="InterPro" id="IPR004099">
    <property type="entry name" value="Pyr_nucl-diS_OxRdtase_dimer"/>
</dbReference>
<gene>
    <name evidence="17" type="ORF">ROR02_04940</name>
</gene>
<evidence type="ECO:0000256" key="3">
    <source>
        <dbReference type="ARBA" id="ARBA00022630"/>
    </source>
</evidence>
<dbReference type="InterPro" id="IPR001100">
    <property type="entry name" value="Pyr_nuc-diS_OxRdtase"/>
</dbReference>
<dbReference type="SUPFAM" id="SSF51905">
    <property type="entry name" value="FAD/NAD(P)-binding domain"/>
    <property type="match status" value="1"/>
</dbReference>
<evidence type="ECO:0000256" key="5">
    <source>
        <dbReference type="ARBA" id="ARBA00022857"/>
    </source>
</evidence>
<comment type="cofactor">
    <cofactor evidence="11">
        <name>FAD</name>
        <dbReference type="ChEBI" id="CHEBI:57692"/>
    </cofactor>
    <text evidence="11">Binds 1 FAD per subunit.</text>
</comment>
<dbReference type="AlphaFoldDB" id="A0A512H4J9"/>
<dbReference type="Pfam" id="PF02852">
    <property type="entry name" value="Pyr_redox_dim"/>
    <property type="match status" value="1"/>
</dbReference>
<dbReference type="NCBIfam" id="NF004776">
    <property type="entry name" value="PRK06116.1"/>
    <property type="match status" value="1"/>
</dbReference>
<comment type="catalytic activity">
    <reaction evidence="9 14">
        <text>2 glutathione + NADP(+) = glutathione disulfide + NADPH + H(+)</text>
        <dbReference type="Rhea" id="RHEA:11740"/>
        <dbReference type="ChEBI" id="CHEBI:15378"/>
        <dbReference type="ChEBI" id="CHEBI:57783"/>
        <dbReference type="ChEBI" id="CHEBI:57925"/>
        <dbReference type="ChEBI" id="CHEBI:58297"/>
        <dbReference type="ChEBI" id="CHEBI:58349"/>
        <dbReference type="EC" id="1.8.1.7"/>
    </reaction>
</comment>
<dbReference type="PIRSF" id="PIRSF000350">
    <property type="entry name" value="Mercury_reductase_MerA"/>
    <property type="match status" value="1"/>
</dbReference>
<protein>
    <recommendedName>
        <fullName evidence="14">Glutathione reductase</fullName>
        <shortName evidence="14">GRase</shortName>
        <ecNumber evidence="14">1.8.1.7</ecNumber>
    </recommendedName>
</protein>
<keyword evidence="6 13" id="KW-0560">Oxidoreductase</keyword>
<evidence type="ECO:0000313" key="17">
    <source>
        <dbReference type="EMBL" id="GEO80363.1"/>
    </source>
</evidence>
<reference evidence="17 18" key="1">
    <citation type="submission" date="2019-07" db="EMBL/GenBank/DDBJ databases">
        <title>Whole genome shotgun sequence of Rhodospirillum oryzae NBRC 107573.</title>
        <authorList>
            <person name="Hosoyama A."/>
            <person name="Uohara A."/>
            <person name="Ohji S."/>
            <person name="Ichikawa N."/>
        </authorList>
    </citation>
    <scope>NUCLEOTIDE SEQUENCE [LARGE SCALE GENOMIC DNA]</scope>
    <source>
        <strain evidence="17 18">NBRC 107573</strain>
    </source>
</reference>
<dbReference type="InterPro" id="IPR012999">
    <property type="entry name" value="Pyr_OxRdtase_I_AS"/>
</dbReference>
<dbReference type="InterPro" id="IPR036188">
    <property type="entry name" value="FAD/NAD-bd_sf"/>
</dbReference>
<evidence type="ECO:0000256" key="6">
    <source>
        <dbReference type="ARBA" id="ARBA00023002"/>
    </source>
</evidence>
<feature type="binding site" evidence="11">
    <location>
        <position position="262"/>
    </location>
    <ligand>
        <name>NAD(+)</name>
        <dbReference type="ChEBI" id="CHEBI:57540"/>
    </ligand>
</feature>
<keyword evidence="3 13" id="KW-0285">Flavoprotein</keyword>
<evidence type="ECO:0000256" key="4">
    <source>
        <dbReference type="ARBA" id="ARBA00022827"/>
    </source>
</evidence>
<evidence type="ECO:0000259" key="15">
    <source>
        <dbReference type="Pfam" id="PF02852"/>
    </source>
</evidence>
<dbReference type="Pfam" id="PF07992">
    <property type="entry name" value="Pyr_redox_2"/>
    <property type="match status" value="1"/>
</dbReference>
<dbReference type="GO" id="GO:0034599">
    <property type="term" value="P:cellular response to oxidative stress"/>
    <property type="evidence" value="ECO:0007669"/>
    <property type="project" value="TreeGrafter"/>
</dbReference>
<keyword evidence="11" id="KW-0520">NAD</keyword>
<dbReference type="GO" id="GO:0005829">
    <property type="term" value="C:cytosol"/>
    <property type="evidence" value="ECO:0007669"/>
    <property type="project" value="TreeGrafter"/>
</dbReference>
<dbReference type="PANTHER" id="PTHR42737:SF2">
    <property type="entry name" value="GLUTATHIONE REDUCTASE"/>
    <property type="match status" value="1"/>
</dbReference>
<proteinExistence type="inferred from homology"/>
<dbReference type="EC" id="1.8.1.7" evidence="14"/>
<evidence type="ECO:0000256" key="8">
    <source>
        <dbReference type="ARBA" id="ARBA00023284"/>
    </source>
</evidence>
<dbReference type="PRINTS" id="PR00411">
    <property type="entry name" value="PNDRDTASEI"/>
</dbReference>
<dbReference type="InterPro" id="IPR046952">
    <property type="entry name" value="GSHR/TRXR-like"/>
</dbReference>
<evidence type="ECO:0000256" key="1">
    <source>
        <dbReference type="ARBA" id="ARBA00007532"/>
    </source>
</evidence>
<comment type="caution">
    <text evidence="17">The sequence shown here is derived from an EMBL/GenBank/DDBJ whole genome shotgun (WGS) entry which is preliminary data.</text>
</comment>
<name>A0A512H4J9_9PROT</name>
<evidence type="ECO:0000256" key="9">
    <source>
        <dbReference type="ARBA" id="ARBA00049142"/>
    </source>
</evidence>
<sequence>MTPYDYDLIVIGAGSGGVRAARVAGSYGARVALIESSRVGGTCVMRGCVPKKLLVYGAHFAHDLEDMAGFGWSVEGASFDWPALVVAKNRELDRLEGVYRSLLKASHVELIEGRGKLVDPFTVAVEGRKITAEKILIAVGGWPSMPAIPGIEHAITSNEALDLMVMPERILIVGGGYIAVEFAGIFRAFGADVSLVIRKDRVLRGFDDDVRDALTTEMTRQGIHILPETVINRIDKLQDGSYRVKRTPGPDIETDLVMYATGRAPNISGLGLAEAGVRVDARGVVPVDEWNTTNIPSVFAIGDVTGRVELTPVALNEGLNFAETQFNDNPRVMDYNTIPSAVFSSPPIGTVGLTEAAARQRGPVRVYRSRFRPMKHTLSGRAEQTLIKLIVDARSDRVLGCHMVGPEAPEIIQGLAIAMKCGATKAQFDATIGVHPTAAEEFVTLREPVPE</sequence>
<evidence type="ECO:0000256" key="10">
    <source>
        <dbReference type="PIRSR" id="PIRSR000350-2"/>
    </source>
</evidence>
<dbReference type="PRINTS" id="PR00368">
    <property type="entry name" value="FADPNR"/>
</dbReference>
<comment type="similarity">
    <text evidence="1 13">Belongs to the class-I pyridine nucleotide-disulfide oxidoreductase family.</text>
</comment>
<keyword evidence="18" id="KW-1185">Reference proteome</keyword>
<dbReference type="OrthoDB" id="9764616at2"/>
<dbReference type="EMBL" id="BJZO01000008">
    <property type="protein sequence ID" value="GEO80363.1"/>
    <property type="molecule type" value="Genomic_DNA"/>
</dbReference>
<dbReference type="InterPro" id="IPR016156">
    <property type="entry name" value="FAD/NAD-linked_Rdtase_dimer_sf"/>
</dbReference>
<dbReference type="InterPro" id="IPR006324">
    <property type="entry name" value="GSHR"/>
</dbReference>
<keyword evidence="8 13" id="KW-0676">Redox-active center</keyword>